<evidence type="ECO:0000313" key="3">
    <source>
        <dbReference type="Proteomes" id="UP000036102"/>
    </source>
</evidence>
<gene>
    <name evidence="1" type="ORF">Msub_11542</name>
    <name evidence="2" type="ORF">Msub_13221</name>
</gene>
<dbReference type="EMBL" id="LFBU01000001">
    <property type="protein sequence ID" value="KMQ77006.1"/>
    <property type="molecule type" value="Genomic_DNA"/>
</dbReference>
<evidence type="ECO:0000313" key="2">
    <source>
        <dbReference type="EMBL" id="KMQ77006.1"/>
    </source>
</evidence>
<evidence type="ECO:0008006" key="4">
    <source>
        <dbReference type="Google" id="ProtNLM"/>
    </source>
</evidence>
<dbReference type="STRING" id="1658765.Msub_11542"/>
<dbReference type="OrthoDB" id="7855192at2"/>
<dbReference type="RefSeq" id="WP_048495443.1">
    <property type="nucleotide sequence ID" value="NZ_LFBU01000001.1"/>
</dbReference>
<proteinExistence type="predicted"/>
<name>A0A0J7M2T6_9GAMM</name>
<comment type="caution">
    <text evidence="1">The sequence shown here is derived from an EMBL/GenBank/DDBJ whole genome shotgun (WGS) entry which is preliminary data.</text>
</comment>
<keyword evidence="3" id="KW-1185">Reference proteome</keyword>
<dbReference type="AlphaFoldDB" id="A0A0J7M2T6"/>
<dbReference type="EMBL" id="LFBU01000001">
    <property type="protein sequence ID" value="KMQ75340.1"/>
    <property type="molecule type" value="Genomic_DNA"/>
</dbReference>
<dbReference type="Proteomes" id="UP000036102">
    <property type="component" value="Unassembled WGS sequence"/>
</dbReference>
<protein>
    <recommendedName>
        <fullName evidence="4">ArsR family transcriptional regulator</fullName>
    </recommendedName>
</protein>
<organism evidence="1 3">
    <name type="scientific">Marinobacter subterrani</name>
    <dbReference type="NCBI Taxonomy" id="1658765"/>
    <lineage>
        <taxon>Bacteria</taxon>
        <taxon>Pseudomonadati</taxon>
        <taxon>Pseudomonadota</taxon>
        <taxon>Gammaproteobacteria</taxon>
        <taxon>Pseudomonadales</taxon>
        <taxon>Marinobacteraceae</taxon>
        <taxon>Marinobacter</taxon>
    </lineage>
</organism>
<reference evidence="1 3" key="1">
    <citation type="submission" date="2015-06" db="EMBL/GenBank/DDBJ databases">
        <title>Marinobacter subterrani, a genetically tractable neutrophilic iron-oxidizing strain isolated from the Soudan Iron Mine.</title>
        <authorList>
            <person name="Bonis B.M."/>
            <person name="Gralnick J.A."/>
        </authorList>
    </citation>
    <scope>NUCLEOTIDE SEQUENCE [LARGE SCALE GENOMIC DNA]</scope>
    <source>
        <strain evidence="1 3">JG233</strain>
    </source>
</reference>
<accession>A0A0J7M2T6</accession>
<sequence>MNYRQYTAADQRLVILQALEEDPGYSHNEAVLRGVLGSVGHELSRDALRTELAWLQEQGLVTLTQAGDIQVARLTARGEDVALGRARVPGVARPRLEG</sequence>
<dbReference type="PATRIC" id="fig|1658765.3.peg.1535"/>
<evidence type="ECO:0000313" key="1">
    <source>
        <dbReference type="EMBL" id="KMQ75340.1"/>
    </source>
</evidence>